<evidence type="ECO:0000256" key="2">
    <source>
        <dbReference type="ARBA" id="ARBA00007613"/>
    </source>
</evidence>
<reference evidence="9 10" key="1">
    <citation type="submission" date="2017-01" db="EMBL/GenBank/DDBJ databases">
        <title>First insights into the biology of 'candidatus Vampirococcus archaeovorus'.</title>
        <authorList>
            <person name="Kizina J."/>
            <person name="Jordan S."/>
            <person name="Stueber K."/>
            <person name="Reinhardt R."/>
            <person name="Harder J."/>
        </authorList>
    </citation>
    <scope>NUCLEOTIDE SEQUENCE [LARGE SCALE GENOMIC DNA]</scope>
    <source>
        <strain evidence="9 10">LiM</strain>
    </source>
</reference>
<evidence type="ECO:0000256" key="1">
    <source>
        <dbReference type="ARBA" id="ARBA00004442"/>
    </source>
</evidence>
<name>A0A410P3A4_VELA1</name>
<dbReference type="GO" id="GO:0009279">
    <property type="term" value="C:cell outer membrane"/>
    <property type="evidence" value="ECO:0007669"/>
    <property type="project" value="UniProtKB-SubCell"/>
</dbReference>
<dbReference type="GO" id="GO:0015288">
    <property type="term" value="F:porin activity"/>
    <property type="evidence" value="ECO:0007669"/>
    <property type="project" value="TreeGrafter"/>
</dbReference>
<dbReference type="OrthoDB" id="9789324at2"/>
<keyword evidence="7" id="KW-0998">Cell outer membrane</keyword>
<dbReference type="InterPro" id="IPR051906">
    <property type="entry name" value="TolC-like"/>
</dbReference>
<keyword evidence="10" id="KW-1185">Reference proteome</keyword>
<organism evidence="9 10">
    <name type="scientific">Velamenicoccus archaeovorus</name>
    <dbReference type="NCBI Taxonomy" id="1930593"/>
    <lineage>
        <taxon>Bacteria</taxon>
        <taxon>Pseudomonadati</taxon>
        <taxon>Candidatus Omnitrophota</taxon>
        <taxon>Candidatus Velamenicoccus</taxon>
    </lineage>
</organism>
<evidence type="ECO:0000256" key="4">
    <source>
        <dbReference type="ARBA" id="ARBA00022452"/>
    </source>
</evidence>
<dbReference type="PANTHER" id="PTHR30026">
    <property type="entry name" value="OUTER MEMBRANE PROTEIN TOLC"/>
    <property type="match status" value="1"/>
</dbReference>
<dbReference type="GO" id="GO:1990281">
    <property type="term" value="C:efflux pump complex"/>
    <property type="evidence" value="ECO:0007669"/>
    <property type="project" value="TreeGrafter"/>
</dbReference>
<evidence type="ECO:0000313" key="10">
    <source>
        <dbReference type="Proteomes" id="UP000287243"/>
    </source>
</evidence>
<comment type="similarity">
    <text evidence="2">Belongs to the outer membrane factor (OMF) (TC 1.B.17) family.</text>
</comment>
<proteinExistence type="inferred from homology"/>
<evidence type="ECO:0000256" key="6">
    <source>
        <dbReference type="ARBA" id="ARBA00023136"/>
    </source>
</evidence>
<accession>A0A410P3A4</accession>
<keyword evidence="4" id="KW-1134">Transmembrane beta strand</keyword>
<keyword evidence="5" id="KW-0812">Transmembrane</keyword>
<sequence>MKLRLFFSMVFTVILCRPVWAAETLTWGDCVREAAKNNPDLVVAVEGVKQSTADKQITASTLYPQVTSSVSGTTGKAAGGGTSDTYAYDVSGSQLVFDGFKTVSDVNAAKENVQASRENYRFVSSDVRQRLRSAFVDLLYAQNLVDVTEDIISIRKSNLVLISLRYQSGLEHKGALLTAEANLAEAKFELEQAKRDVTVAQWQLTKEMGRKGFAPLEVKGDFEVTESQGQEPDFQAIAAKHPSLQKTVAEKNAAVYGVKSAKENFFPVVSADTSIGKSGSHWPPQSNTWSLGLGLSLPLFEGGLKTAELNRAKSLLTEAQATERSTKDTVLVTLEQTWALLKDAVENVSVKQKFLIATEERSKIAQAQYSIGLMTYDNWTIIEDDLVSAKKNLLNAQAAALLAEADWILAKGETLENEK</sequence>
<evidence type="ECO:0000313" key="9">
    <source>
        <dbReference type="EMBL" id="QAT16558.1"/>
    </source>
</evidence>
<feature type="signal peptide" evidence="8">
    <location>
        <begin position="1"/>
        <end position="21"/>
    </location>
</feature>
<evidence type="ECO:0000256" key="7">
    <source>
        <dbReference type="ARBA" id="ARBA00023237"/>
    </source>
</evidence>
<dbReference type="AlphaFoldDB" id="A0A410P3A4"/>
<dbReference type="KEGG" id="vai:BU251_01850"/>
<keyword evidence="8" id="KW-0732">Signal</keyword>
<dbReference type="SUPFAM" id="SSF56954">
    <property type="entry name" value="Outer membrane efflux proteins (OEP)"/>
    <property type="match status" value="1"/>
</dbReference>
<comment type="subcellular location">
    <subcellularLocation>
        <location evidence="1">Cell outer membrane</location>
    </subcellularLocation>
</comment>
<dbReference type="RefSeq" id="WP_128699197.1">
    <property type="nucleotide sequence ID" value="NZ_CP019384.1"/>
</dbReference>
<feature type="chain" id="PRO_5019132344" evidence="8">
    <location>
        <begin position="22"/>
        <end position="419"/>
    </location>
</feature>
<protein>
    <submittedName>
        <fullName evidence="9">Outer membrane efflux protein</fullName>
    </submittedName>
</protein>
<dbReference type="InterPro" id="IPR003423">
    <property type="entry name" value="OMP_efflux"/>
</dbReference>
<dbReference type="PANTHER" id="PTHR30026:SF20">
    <property type="entry name" value="OUTER MEMBRANE PROTEIN TOLC"/>
    <property type="match status" value="1"/>
</dbReference>
<dbReference type="GO" id="GO:0015562">
    <property type="term" value="F:efflux transmembrane transporter activity"/>
    <property type="evidence" value="ECO:0007669"/>
    <property type="project" value="InterPro"/>
</dbReference>
<dbReference type="EMBL" id="CP019384">
    <property type="protein sequence ID" value="QAT16558.1"/>
    <property type="molecule type" value="Genomic_DNA"/>
</dbReference>
<dbReference type="Pfam" id="PF02321">
    <property type="entry name" value="OEP"/>
    <property type="match status" value="2"/>
</dbReference>
<keyword evidence="3" id="KW-0813">Transport</keyword>
<dbReference type="Gene3D" id="1.20.1600.10">
    <property type="entry name" value="Outer membrane efflux proteins (OEP)"/>
    <property type="match status" value="1"/>
</dbReference>
<evidence type="ECO:0000256" key="3">
    <source>
        <dbReference type="ARBA" id="ARBA00022448"/>
    </source>
</evidence>
<evidence type="ECO:0000256" key="8">
    <source>
        <dbReference type="SAM" id="SignalP"/>
    </source>
</evidence>
<dbReference type="Proteomes" id="UP000287243">
    <property type="component" value="Chromosome"/>
</dbReference>
<gene>
    <name evidence="9" type="ORF">BU251_01850</name>
</gene>
<evidence type="ECO:0000256" key="5">
    <source>
        <dbReference type="ARBA" id="ARBA00022692"/>
    </source>
</evidence>
<keyword evidence="6" id="KW-0472">Membrane</keyword>